<protein>
    <submittedName>
        <fullName evidence="2">tRNA1(Val) A37 N6-methylase TrmN6</fullName>
    </submittedName>
</protein>
<sequence>MWRLTAEAFAEADLTRDAFLGGRVNLYQPRKGYRAGLDPVLLAAAIRAEPGQSVLDLGCGAGAALMCLAARVPDLTLTGVERQPAYATLARRSAEEAGWPARIAVADLAALPADLRQERFHHVFANPPYFDPAARHRAVDPGREAGLAEDTPLATWVEVAAKRTAPGGEVTFIHRAERLPDLLGAFAARLGSLELKPLLPRSGKAARLILLRGRKGGRAPFVLHSPLVLHAGAAHGSDAEDYNPAVAAILRRGERLQFSA</sequence>
<dbReference type="InterPro" id="IPR041698">
    <property type="entry name" value="Methyltransf_25"/>
</dbReference>
<dbReference type="PANTHER" id="PTHR47739">
    <property type="entry name" value="TRNA1(VAL) (ADENINE(37)-N6)-METHYLTRANSFERASE"/>
    <property type="match status" value="1"/>
</dbReference>
<dbReference type="SUPFAM" id="SSF53335">
    <property type="entry name" value="S-adenosyl-L-methionine-dependent methyltransferases"/>
    <property type="match status" value="1"/>
</dbReference>
<proteinExistence type="predicted"/>
<dbReference type="InterPro" id="IPR029063">
    <property type="entry name" value="SAM-dependent_MTases_sf"/>
</dbReference>
<evidence type="ECO:0000259" key="1">
    <source>
        <dbReference type="Pfam" id="PF13649"/>
    </source>
</evidence>
<dbReference type="Proteomes" id="UP000325289">
    <property type="component" value="Unassembled WGS sequence"/>
</dbReference>
<dbReference type="PROSITE" id="PS00092">
    <property type="entry name" value="N6_MTASE"/>
    <property type="match status" value="1"/>
</dbReference>
<dbReference type="InterPro" id="IPR050210">
    <property type="entry name" value="tRNA_Adenine-N(6)_MTase"/>
</dbReference>
<dbReference type="GO" id="GO:0032259">
    <property type="term" value="P:methylation"/>
    <property type="evidence" value="ECO:0007669"/>
    <property type="project" value="UniProtKB-KW"/>
</dbReference>
<evidence type="ECO:0000313" key="3">
    <source>
        <dbReference type="Proteomes" id="UP000325289"/>
    </source>
</evidence>
<dbReference type="GO" id="GO:0008168">
    <property type="term" value="F:methyltransferase activity"/>
    <property type="evidence" value="ECO:0007669"/>
    <property type="project" value="UniProtKB-KW"/>
</dbReference>
<keyword evidence="2" id="KW-0489">Methyltransferase</keyword>
<dbReference type="RefSeq" id="WP_394349847.1">
    <property type="nucleotide sequence ID" value="NZ_FOMS01000019.1"/>
</dbReference>
<evidence type="ECO:0000313" key="2">
    <source>
        <dbReference type="EMBL" id="SFE85286.1"/>
    </source>
</evidence>
<dbReference type="GO" id="GO:0003676">
    <property type="term" value="F:nucleic acid binding"/>
    <property type="evidence" value="ECO:0007669"/>
    <property type="project" value="InterPro"/>
</dbReference>
<dbReference type="AlphaFoldDB" id="A0A1I2DXI2"/>
<feature type="domain" description="Methyltransferase" evidence="1">
    <location>
        <begin position="54"/>
        <end position="137"/>
    </location>
</feature>
<dbReference type="InterPro" id="IPR002052">
    <property type="entry name" value="DNA_methylase_N6_adenine_CS"/>
</dbReference>
<gene>
    <name evidence="2" type="ORF">SAMN04515678_11922</name>
</gene>
<dbReference type="EMBL" id="FOMS01000019">
    <property type="protein sequence ID" value="SFE85286.1"/>
    <property type="molecule type" value="Genomic_DNA"/>
</dbReference>
<reference evidence="2 3" key="1">
    <citation type="submission" date="2016-10" db="EMBL/GenBank/DDBJ databases">
        <authorList>
            <person name="Varghese N."/>
            <person name="Submissions S."/>
        </authorList>
    </citation>
    <scope>NUCLEOTIDE SEQUENCE [LARGE SCALE GENOMIC DNA]</scope>
    <source>
        <strain evidence="3">YIM D21,KCTC 23444,ACCC 10710</strain>
    </source>
</reference>
<dbReference type="CDD" id="cd02440">
    <property type="entry name" value="AdoMet_MTases"/>
    <property type="match status" value="1"/>
</dbReference>
<dbReference type="Gene3D" id="3.40.50.150">
    <property type="entry name" value="Vaccinia Virus protein VP39"/>
    <property type="match status" value="1"/>
</dbReference>
<keyword evidence="2" id="KW-0808">Transferase</keyword>
<name>A0A1I2DXI2_9RHOB</name>
<dbReference type="PANTHER" id="PTHR47739:SF1">
    <property type="entry name" value="TRNA1(VAL) (ADENINE(37)-N6)-METHYLTRANSFERASE"/>
    <property type="match status" value="1"/>
</dbReference>
<dbReference type="Pfam" id="PF13649">
    <property type="entry name" value="Methyltransf_25"/>
    <property type="match status" value="1"/>
</dbReference>
<organism evidence="2 3">
    <name type="scientific">Roseivivax sediminis</name>
    <dbReference type="NCBI Taxonomy" id="936889"/>
    <lineage>
        <taxon>Bacteria</taxon>
        <taxon>Pseudomonadati</taxon>
        <taxon>Pseudomonadota</taxon>
        <taxon>Alphaproteobacteria</taxon>
        <taxon>Rhodobacterales</taxon>
        <taxon>Roseobacteraceae</taxon>
        <taxon>Roseivivax</taxon>
    </lineage>
</organism>
<keyword evidence="3" id="KW-1185">Reference proteome</keyword>
<accession>A0A1I2DXI2</accession>